<gene>
    <name evidence="1" type="ORF">E6B08_26090</name>
</gene>
<evidence type="ECO:0000313" key="2">
    <source>
        <dbReference type="Proteomes" id="UP000298551"/>
    </source>
</evidence>
<proteinExistence type="predicted"/>
<name>A0A4D6XGI5_PSEPU</name>
<dbReference type="RefSeq" id="WP_136916608.1">
    <property type="nucleotide sequence ID" value="NZ_CP039371.1"/>
</dbReference>
<reference evidence="2" key="1">
    <citation type="submission" date="2019-04" db="EMBL/GenBank/DDBJ databases">
        <title>Genome sequence of Pseudomonas putida 1290, an auxin catabolizing strain.</title>
        <authorList>
            <person name="Laird T.S."/>
            <person name="Leveau J.H.J."/>
        </authorList>
    </citation>
    <scope>NUCLEOTIDE SEQUENCE [LARGE SCALE GENOMIC DNA]</scope>
    <source>
        <strain evidence="2">1290</strain>
    </source>
</reference>
<dbReference type="EMBL" id="CP039371">
    <property type="protein sequence ID" value="QCI14614.1"/>
    <property type="molecule type" value="Genomic_DNA"/>
</dbReference>
<dbReference type="Proteomes" id="UP000298551">
    <property type="component" value="Chromosome"/>
</dbReference>
<protein>
    <submittedName>
        <fullName evidence="1">Uncharacterized protein</fullName>
    </submittedName>
</protein>
<evidence type="ECO:0000313" key="1">
    <source>
        <dbReference type="EMBL" id="QCI14614.1"/>
    </source>
</evidence>
<accession>A0A4D6XGI5</accession>
<dbReference type="AlphaFoldDB" id="A0A4D6XGI5"/>
<dbReference type="OrthoDB" id="6888780at2"/>
<sequence>MEFTDIKSKDFIELAGIPEHLHGTRIAEHRVKWRLREILEHQGIKEPYEAIFFTTFDEDGVVNYSKSLVEILTEAVVDSDFPGIGLHGGLFRQRGVTSFDQLINADIPLIDEAMQIVYKHIKQTEQAG</sequence>
<organism evidence="1 2">
    <name type="scientific">Pseudomonas putida</name>
    <name type="common">Arthrobacter siderocapsulatus</name>
    <dbReference type="NCBI Taxonomy" id="303"/>
    <lineage>
        <taxon>Bacteria</taxon>
        <taxon>Pseudomonadati</taxon>
        <taxon>Pseudomonadota</taxon>
        <taxon>Gammaproteobacteria</taxon>
        <taxon>Pseudomonadales</taxon>
        <taxon>Pseudomonadaceae</taxon>
        <taxon>Pseudomonas</taxon>
    </lineage>
</organism>